<dbReference type="InterPro" id="IPR016130">
    <property type="entry name" value="Tyr_Pase_AS"/>
</dbReference>
<evidence type="ECO:0000256" key="4">
    <source>
        <dbReference type="ARBA" id="ARBA00013064"/>
    </source>
</evidence>
<dbReference type="InterPro" id="IPR041201">
    <property type="entry name" value="PTPRJ_TM"/>
</dbReference>
<feature type="domain" description="Fibronectin type-III" evidence="26">
    <location>
        <begin position="474"/>
        <end position="568"/>
    </location>
</feature>
<dbReference type="CDD" id="cd00063">
    <property type="entry name" value="FN3"/>
    <property type="match status" value="3"/>
</dbReference>
<dbReference type="GO" id="GO:0001954">
    <property type="term" value="P:positive regulation of cell-matrix adhesion"/>
    <property type="evidence" value="ECO:0007669"/>
    <property type="project" value="UniProtKB-ARBA"/>
</dbReference>
<dbReference type="SMART" id="SM00060">
    <property type="entry name" value="FN3"/>
    <property type="match status" value="6"/>
</dbReference>
<evidence type="ECO:0000259" key="25">
    <source>
        <dbReference type="PROSITE" id="PS50056"/>
    </source>
</evidence>
<evidence type="ECO:0000256" key="10">
    <source>
        <dbReference type="ARBA" id="ARBA00022801"/>
    </source>
</evidence>
<dbReference type="SUPFAM" id="SSF52799">
    <property type="entry name" value="(Phosphotyrosine protein) phosphatases II"/>
    <property type="match status" value="1"/>
</dbReference>
<dbReference type="InterPro" id="IPR000387">
    <property type="entry name" value="Tyr_Pase_dom"/>
</dbReference>
<evidence type="ECO:0000313" key="27">
    <source>
        <dbReference type="Ensembl" id="ENSCHIP00000007269.1"/>
    </source>
</evidence>
<dbReference type="GeneTree" id="ENSGT00940000156870"/>
<dbReference type="GO" id="GO:0002376">
    <property type="term" value="P:immune system process"/>
    <property type="evidence" value="ECO:0007669"/>
    <property type="project" value="UniProtKB-ARBA"/>
</dbReference>
<evidence type="ECO:0000256" key="5">
    <source>
        <dbReference type="ARBA" id="ARBA00022475"/>
    </source>
</evidence>
<dbReference type="PRINTS" id="PR00700">
    <property type="entry name" value="PRTYPHPHTASE"/>
</dbReference>
<evidence type="ECO:0000256" key="17">
    <source>
        <dbReference type="ARBA" id="ARBA00025789"/>
    </source>
</evidence>
<keyword evidence="15" id="KW-0325">Glycoprotein</keyword>
<dbReference type="GO" id="GO:0043235">
    <property type="term" value="C:receptor complex"/>
    <property type="evidence" value="ECO:0007669"/>
    <property type="project" value="TreeGrafter"/>
</dbReference>
<accession>A0A452E5L3</accession>
<feature type="domain" description="Tyrosine specific protein phosphatases" evidence="25">
    <location>
        <begin position="1032"/>
        <end position="1105"/>
    </location>
</feature>
<feature type="compositionally biased region" description="Low complexity" evidence="22">
    <location>
        <begin position="160"/>
        <end position="170"/>
    </location>
</feature>
<keyword evidence="6" id="KW-0597">Phosphoprotein</keyword>
<dbReference type="GO" id="GO:1902533">
    <property type="term" value="P:positive regulation of intracellular signal transduction"/>
    <property type="evidence" value="ECO:0007669"/>
    <property type="project" value="UniProtKB-ARBA"/>
</dbReference>
<dbReference type="GO" id="GO:0010642">
    <property type="term" value="P:negative regulation of platelet-derived growth factor receptor signaling pathway"/>
    <property type="evidence" value="ECO:0007669"/>
    <property type="project" value="UniProtKB-ARBA"/>
</dbReference>
<keyword evidence="13 23" id="KW-1133">Transmembrane helix</keyword>
<feature type="domain" description="Fibronectin type-III" evidence="26">
    <location>
        <begin position="306"/>
        <end position="390"/>
    </location>
</feature>
<dbReference type="GO" id="GO:0009653">
    <property type="term" value="P:anatomical structure morphogenesis"/>
    <property type="evidence" value="ECO:0007669"/>
    <property type="project" value="UniProtKB-ARBA"/>
</dbReference>
<dbReference type="Pfam" id="PF00102">
    <property type="entry name" value="Y_phosphatase"/>
    <property type="match status" value="1"/>
</dbReference>
<evidence type="ECO:0000256" key="3">
    <source>
        <dbReference type="ARBA" id="ARBA00004632"/>
    </source>
</evidence>
<keyword evidence="5" id="KW-1003">Cell membrane</keyword>
<gene>
    <name evidence="27" type="primary">PTPRJ</name>
</gene>
<dbReference type="GO" id="GO:0030097">
    <property type="term" value="P:hemopoiesis"/>
    <property type="evidence" value="ECO:0007669"/>
    <property type="project" value="UniProtKB-ARBA"/>
</dbReference>
<evidence type="ECO:0000256" key="21">
    <source>
        <dbReference type="ARBA" id="ARBA00081746"/>
    </source>
</evidence>
<dbReference type="InterPro" id="IPR050713">
    <property type="entry name" value="RTP_Phos/Ushers"/>
</dbReference>
<keyword evidence="11" id="KW-0904">Protein phosphatase</keyword>
<dbReference type="SMART" id="SM00194">
    <property type="entry name" value="PTPc"/>
    <property type="match status" value="1"/>
</dbReference>
<evidence type="ECO:0000256" key="20">
    <source>
        <dbReference type="ARBA" id="ARBA00071459"/>
    </source>
</evidence>
<dbReference type="InterPro" id="IPR036116">
    <property type="entry name" value="FN3_sf"/>
</dbReference>
<evidence type="ECO:0000256" key="22">
    <source>
        <dbReference type="SAM" id="MobiDB-lite"/>
    </source>
</evidence>
<comment type="catalytic activity">
    <reaction evidence="18">
        <text>O-phospho-L-tyrosyl-[protein] + H2O = L-tyrosyl-[protein] + phosphate</text>
        <dbReference type="Rhea" id="RHEA:10684"/>
        <dbReference type="Rhea" id="RHEA-COMP:10136"/>
        <dbReference type="Rhea" id="RHEA-COMP:20101"/>
        <dbReference type="ChEBI" id="CHEBI:15377"/>
        <dbReference type="ChEBI" id="CHEBI:43474"/>
        <dbReference type="ChEBI" id="CHEBI:46858"/>
        <dbReference type="ChEBI" id="CHEBI:61978"/>
        <dbReference type="EC" id="3.1.3.48"/>
    </reaction>
</comment>
<dbReference type="GO" id="GO:0030336">
    <property type="term" value="P:negative regulation of cell migration"/>
    <property type="evidence" value="ECO:0007669"/>
    <property type="project" value="UniProtKB-ARBA"/>
</dbReference>
<evidence type="ECO:0000256" key="1">
    <source>
        <dbReference type="ARBA" id="ARBA00004251"/>
    </source>
</evidence>
<reference evidence="27" key="2">
    <citation type="submission" date="2025-08" db="UniProtKB">
        <authorList>
            <consortium name="Ensembl"/>
        </authorList>
    </citation>
    <scope>IDENTIFICATION</scope>
</reference>
<keyword evidence="7 23" id="KW-0812">Transmembrane</keyword>
<evidence type="ECO:0000256" key="12">
    <source>
        <dbReference type="ARBA" id="ARBA00022949"/>
    </source>
</evidence>
<dbReference type="PROSITE" id="PS50056">
    <property type="entry name" value="TYR_PHOSPHATASE_2"/>
    <property type="match status" value="1"/>
</dbReference>
<reference evidence="27" key="3">
    <citation type="submission" date="2025-09" db="UniProtKB">
        <authorList>
            <consortium name="Ensembl"/>
        </authorList>
    </citation>
    <scope>IDENTIFICATION</scope>
</reference>
<feature type="compositionally biased region" description="Polar residues" evidence="22">
    <location>
        <begin position="140"/>
        <end position="159"/>
    </location>
</feature>
<dbReference type="PROSITE" id="PS50853">
    <property type="entry name" value="FN3"/>
    <property type="match status" value="4"/>
</dbReference>
<protein>
    <recommendedName>
        <fullName evidence="20">Receptor-type tyrosine-protein phosphatase eta</fullName>
        <ecNumber evidence="4">3.1.3.48</ecNumber>
    </recommendedName>
    <alternativeName>
        <fullName evidence="21">Protein-tyrosine phosphatase receptor type J</fullName>
    </alternativeName>
</protein>
<dbReference type="Gene3D" id="2.60.40.10">
    <property type="entry name" value="Immunoglobulins"/>
    <property type="match status" value="4"/>
</dbReference>
<evidence type="ECO:0000256" key="19">
    <source>
        <dbReference type="ARBA" id="ARBA00064171"/>
    </source>
</evidence>
<evidence type="ECO:0000259" key="24">
    <source>
        <dbReference type="PROSITE" id="PS50055"/>
    </source>
</evidence>
<dbReference type="InterPro" id="IPR000242">
    <property type="entry name" value="PTP_cat"/>
</dbReference>
<dbReference type="FunFam" id="3.90.190.10:FF:000009">
    <property type="entry name" value="Receptor-type tyrosine-protein phosphatase beta"/>
    <property type="match status" value="1"/>
</dbReference>
<evidence type="ECO:0000256" key="18">
    <source>
        <dbReference type="ARBA" id="ARBA00051722"/>
    </source>
</evidence>
<feature type="domain" description="Tyrosine-protein phosphatase" evidence="24">
    <location>
        <begin position="857"/>
        <end position="1114"/>
    </location>
</feature>
<dbReference type="Pfam" id="PF00041">
    <property type="entry name" value="fn3"/>
    <property type="match status" value="3"/>
</dbReference>
<dbReference type="InterPro" id="IPR013783">
    <property type="entry name" value="Ig-like_fold"/>
</dbReference>
<feature type="region of interest" description="Disordered" evidence="22">
    <location>
        <begin position="140"/>
        <end position="170"/>
    </location>
</feature>
<dbReference type="InterPro" id="IPR029021">
    <property type="entry name" value="Prot-tyrosine_phosphatase-like"/>
</dbReference>
<dbReference type="AlphaFoldDB" id="A0A452E5L3"/>
<feature type="domain" description="Fibronectin type-III" evidence="26">
    <location>
        <begin position="216"/>
        <end position="305"/>
    </location>
</feature>
<dbReference type="SMART" id="SM00404">
    <property type="entry name" value="PTPc_motif"/>
    <property type="match status" value="1"/>
</dbReference>
<evidence type="ECO:0000256" key="15">
    <source>
        <dbReference type="ARBA" id="ARBA00023180"/>
    </source>
</evidence>
<comment type="subunit">
    <text evidence="19">Monomer. Interacts with CTNNB1 (phosphorylated) and JUP (phosphorylated). Interacts with FLT3 (phosphorylated). Interacts with GAB1 and GRB2.</text>
</comment>
<reference evidence="27 28" key="1">
    <citation type="submission" date="2016-04" db="EMBL/GenBank/DDBJ databases">
        <title>Polished mammalian reference genomes with single-molecule sequencing and chromosome conformation capture applied to the Capra hircus genome.</title>
        <authorList>
            <person name="Bickhart D.M."/>
            <person name="Koren S."/>
            <person name="Rosen B."/>
            <person name="Hastie A."/>
            <person name="Liachko I."/>
            <person name="Sullivan S.T."/>
            <person name="Burton J."/>
            <person name="Sayre B.L."/>
            <person name="Huson H.J."/>
            <person name="Lee J."/>
            <person name="Lam E."/>
            <person name="Kelley C.M."/>
            <person name="Hutchison J.L."/>
            <person name="Zhou Y."/>
            <person name="Sun J."/>
            <person name="Crisa A."/>
            <person name="Schwartz J.C."/>
            <person name="Hammond J.A."/>
            <person name="Schroeder S.G."/>
            <person name="Liu G.E."/>
            <person name="Dunham M."/>
            <person name="Shendure J."/>
            <person name="Sonstegard T.S."/>
            <person name="Phillippy A.M."/>
            <person name="Van Tassell C.P."/>
            <person name="Smith T.P."/>
        </authorList>
    </citation>
    <scope>NUCLEOTIDE SEQUENCE [LARGE SCALE GENOMIC DNA]</scope>
</reference>
<evidence type="ECO:0000259" key="26">
    <source>
        <dbReference type="PROSITE" id="PS50853"/>
    </source>
</evidence>
<dbReference type="GO" id="GO:0051130">
    <property type="term" value="P:positive regulation of cellular component organization"/>
    <property type="evidence" value="ECO:0007669"/>
    <property type="project" value="UniProtKB-ARBA"/>
</dbReference>
<evidence type="ECO:0000256" key="13">
    <source>
        <dbReference type="ARBA" id="ARBA00022989"/>
    </source>
</evidence>
<dbReference type="PANTHER" id="PTHR46957:SF5">
    <property type="entry name" value="PROTEIN-TYROSINE-PHOSPHATASE"/>
    <property type="match status" value="1"/>
</dbReference>
<dbReference type="Proteomes" id="UP000291000">
    <property type="component" value="Chromosome 15"/>
</dbReference>
<name>A0A452E5L3_CAPHI</name>
<evidence type="ECO:0000256" key="9">
    <source>
        <dbReference type="ARBA" id="ARBA00022737"/>
    </source>
</evidence>
<dbReference type="EC" id="3.1.3.48" evidence="4"/>
<organism evidence="27 28">
    <name type="scientific">Capra hircus</name>
    <name type="common">Goat</name>
    <dbReference type="NCBI Taxonomy" id="9925"/>
    <lineage>
        <taxon>Eukaryota</taxon>
        <taxon>Metazoa</taxon>
        <taxon>Chordata</taxon>
        <taxon>Craniata</taxon>
        <taxon>Vertebrata</taxon>
        <taxon>Euteleostomi</taxon>
        <taxon>Mammalia</taxon>
        <taxon>Eutheria</taxon>
        <taxon>Laurasiatheria</taxon>
        <taxon>Artiodactyla</taxon>
        <taxon>Ruminantia</taxon>
        <taxon>Pecora</taxon>
        <taxon>Bovidae</taxon>
        <taxon>Caprinae</taxon>
        <taxon>Capra</taxon>
    </lineage>
</organism>
<evidence type="ECO:0000256" key="6">
    <source>
        <dbReference type="ARBA" id="ARBA00022553"/>
    </source>
</evidence>
<dbReference type="InterPro" id="IPR003595">
    <property type="entry name" value="Tyr_Pase_cat"/>
</dbReference>
<dbReference type="GO" id="GO:0050778">
    <property type="term" value="P:positive regulation of immune response"/>
    <property type="evidence" value="ECO:0007669"/>
    <property type="project" value="UniProtKB-ARBA"/>
</dbReference>
<keyword evidence="14 23" id="KW-0472">Membrane</keyword>
<evidence type="ECO:0000256" key="23">
    <source>
        <dbReference type="SAM" id="Phobius"/>
    </source>
</evidence>
<dbReference type="GO" id="GO:0004725">
    <property type="term" value="F:protein tyrosine phosphatase activity"/>
    <property type="evidence" value="ECO:0007669"/>
    <property type="project" value="UniProtKB-EC"/>
</dbReference>
<proteinExistence type="inferred from homology"/>
<dbReference type="GO" id="GO:0050860">
    <property type="term" value="P:negative regulation of T cell receptor signaling pathway"/>
    <property type="evidence" value="ECO:0007669"/>
    <property type="project" value="UniProtKB-ARBA"/>
</dbReference>
<dbReference type="GO" id="GO:0001772">
    <property type="term" value="C:immunological synapse"/>
    <property type="evidence" value="ECO:0007669"/>
    <property type="project" value="UniProtKB-ARBA"/>
</dbReference>
<dbReference type="Pfam" id="PF18861">
    <property type="entry name" value="PTP_tm"/>
    <property type="match status" value="1"/>
</dbReference>
<feature type="region of interest" description="Disordered" evidence="22">
    <location>
        <begin position="1"/>
        <end position="74"/>
    </location>
</feature>
<keyword evidence="8" id="KW-0732">Signal</keyword>
<dbReference type="InterPro" id="IPR003961">
    <property type="entry name" value="FN3_dom"/>
</dbReference>
<evidence type="ECO:0000256" key="11">
    <source>
        <dbReference type="ARBA" id="ARBA00022912"/>
    </source>
</evidence>
<evidence type="ECO:0000256" key="14">
    <source>
        <dbReference type="ARBA" id="ARBA00023136"/>
    </source>
</evidence>
<feature type="domain" description="Fibronectin type-III" evidence="26">
    <location>
        <begin position="569"/>
        <end position="665"/>
    </location>
</feature>
<feature type="transmembrane region" description="Helical" evidence="23">
    <location>
        <begin position="809"/>
        <end position="829"/>
    </location>
</feature>
<dbReference type="FunFam" id="2.60.40.10:FF:001417">
    <property type="entry name" value="Receptor-type tyrosine-protein phosphatase eta"/>
    <property type="match status" value="1"/>
</dbReference>
<evidence type="ECO:0000256" key="16">
    <source>
        <dbReference type="ARBA" id="ARBA00023273"/>
    </source>
</evidence>
<evidence type="ECO:0000256" key="7">
    <source>
        <dbReference type="ARBA" id="ARBA00022692"/>
    </source>
</evidence>
<dbReference type="SUPFAM" id="SSF49265">
    <property type="entry name" value="Fibronectin type III"/>
    <property type="match status" value="3"/>
</dbReference>
<dbReference type="Gene3D" id="3.90.190.10">
    <property type="entry name" value="Protein tyrosine phosphatase superfamily"/>
    <property type="match status" value="1"/>
</dbReference>
<keyword evidence="28" id="KW-1185">Reference proteome</keyword>
<dbReference type="PANTHER" id="PTHR46957">
    <property type="entry name" value="CYTOKINE RECEPTOR"/>
    <property type="match status" value="1"/>
</dbReference>
<dbReference type="FunFam" id="2.60.40.10:FF:000362">
    <property type="entry name" value="Receptor-type tyrosine-protein phosphatase eta"/>
    <property type="match status" value="3"/>
</dbReference>
<dbReference type="CDD" id="cd14615">
    <property type="entry name" value="R-PTPc-J"/>
    <property type="match status" value="1"/>
</dbReference>
<evidence type="ECO:0000256" key="8">
    <source>
        <dbReference type="ARBA" id="ARBA00022729"/>
    </source>
</evidence>
<keyword evidence="16" id="KW-0966">Cell projection</keyword>
<keyword evidence="10" id="KW-0378">Hydrolase</keyword>
<keyword evidence="12" id="KW-0965">Cell junction</keyword>
<dbReference type="Ensembl" id="ENSCHIT00000015009.1">
    <property type="protein sequence ID" value="ENSCHIP00000007269.1"/>
    <property type="gene ID" value="ENSCHIG00000010789.1"/>
</dbReference>
<feature type="compositionally biased region" description="Polar residues" evidence="22">
    <location>
        <begin position="35"/>
        <end position="66"/>
    </location>
</feature>
<dbReference type="EMBL" id="LWLT01000015">
    <property type="status" value="NOT_ANNOTATED_CDS"/>
    <property type="molecule type" value="Genomic_DNA"/>
</dbReference>
<comment type="subcellular location">
    <subcellularLocation>
        <location evidence="2">Cell junction</location>
    </subcellularLocation>
    <subcellularLocation>
        <location evidence="1">Cell membrane</location>
        <topology evidence="1">Single-pass type I membrane protein</topology>
    </subcellularLocation>
    <subcellularLocation>
        <location evidence="3">Cell projection</location>
        <location evidence="3">Ruffle membrane</location>
    </subcellularLocation>
</comment>
<sequence length="1153" mass="126383">KIDSSPMKAVTISPTSVTPTWTNSTTASNSMGGIKSTNENLQMSFANQTGDNSTDSGPGSNGTSGDATAGKISEPHPVMDLHAAFVGVTHVTLTWKSDNITDTCRMLLEGSQESTENLMVNISDLKLGSRYTITLYPLGSNETQGSPLSTENGLDASNTDSLPGGLSSDPSLAQDTVEVLLLRLKPDTQYKATVYPRAVNGAEGQPQATEFKTSIQVFDIKFVNISATSLTMTWKINDNESSSVYTYKIQVVGETDSFNLTVNETYAVITALSSGTLYNITVYPFLDDGSEGMPGFIQVYTPPSPVSDFRVTSVSTREIGLAWNSNDSLSFEIHITPHEAGKPRIITTTEQSIVIGDLYPGTKYHFDIYPQGPNGTKGDSQTVSTTTDPSAVFDIRVVNVTTTDMQLQWRNTDNATGYIYSVEIWSEHGSDLKNSSHTGITFHGLTPGTLYTITVTPNMNLVQGVANSTLQYTRPNKVSSIEITTNTTAATLNWQNVDKASSNYTYCLLIGQNGSSSNATPIVTGIGVTHATVTKLIPGSSYTVEIFTQVGDVKSPAPGRQSFCTDPEPVASFKCEAVPKKATLVLRWACPLGTNTGFELEVSHGYWKNTTTVEGCSSKNGSEFTTEVTHLNFSTLYDISIATWSCNKKAPPARNTCLSGITDPPLPDGSPNITSVSHNSVKVKFSGFEASHGPIKAYALVLTSVDAVSPSADILRFTYNDFKRGASNTYVTYLITTEAKRRAQGLSEVLKYEVDLEPLGSYSVELSVPGTAGPLCAWGLIDGNESYVSFSPWSEAVFLPQDPGVICGAVFGCIFGALVIVAVGGFIFWRKKRSKLIKVENFEAYFKKQQADSNCGFAEEYEDLKLVGINLPKYAAELAENRGKNRYNNVLPYDISRVKLSVQTHSTDDYINANYMPGYHSKEDFIATQGPLPNTLKDFWRMVWEKNVYAIVMLTKCVEQGRTKCEEYWPSKQAQDYGDIAVAMTSEIVLPEWTVRDFTVKNTPTSESHPLRQFHFTSWPDHGVPDATDLLINFRYLVRDYMKQSPPESPVLVHCSAGVGRTGTFIAIDRLIYQIENESTVDVYGIVYDLRMHRPLMVQTEDQYVFLNQCVLDIIRSQKDSKVDLIYQNTTAMTIYENLAPITTFGKTNGYIA</sequence>
<dbReference type="GO" id="GO:0008285">
    <property type="term" value="P:negative regulation of cell population proliferation"/>
    <property type="evidence" value="ECO:0007669"/>
    <property type="project" value="UniProtKB-ARBA"/>
</dbReference>
<dbReference type="GO" id="GO:0070161">
    <property type="term" value="C:anchoring junction"/>
    <property type="evidence" value="ECO:0007669"/>
    <property type="project" value="UniProtKB-SubCell"/>
</dbReference>
<keyword evidence="9" id="KW-0677">Repeat</keyword>
<evidence type="ECO:0000313" key="28">
    <source>
        <dbReference type="Proteomes" id="UP000291000"/>
    </source>
</evidence>
<dbReference type="GO" id="GO:0032587">
    <property type="term" value="C:ruffle membrane"/>
    <property type="evidence" value="ECO:0007669"/>
    <property type="project" value="UniProtKB-SubCell"/>
</dbReference>
<dbReference type="PROSITE" id="PS00383">
    <property type="entry name" value="TYR_PHOSPHATASE_1"/>
    <property type="match status" value="1"/>
</dbReference>
<comment type="similarity">
    <text evidence="17">Belongs to the protein-tyrosine phosphatase family. Receptor class 3 subfamily.</text>
</comment>
<feature type="compositionally biased region" description="Low complexity" evidence="22">
    <location>
        <begin position="13"/>
        <end position="30"/>
    </location>
</feature>
<dbReference type="PROSITE" id="PS50055">
    <property type="entry name" value="TYR_PHOSPHATASE_PTP"/>
    <property type="match status" value="1"/>
</dbReference>
<dbReference type="Bgee" id="ENSCHIG00000010789">
    <property type="expression patterns" value="Expressed in spleen and 17 other cell types or tissues"/>
</dbReference>
<evidence type="ECO:0000256" key="2">
    <source>
        <dbReference type="ARBA" id="ARBA00004282"/>
    </source>
</evidence>